<evidence type="ECO:0000256" key="1">
    <source>
        <dbReference type="ARBA" id="ARBA00022450"/>
    </source>
</evidence>
<dbReference type="SUPFAM" id="SSF47336">
    <property type="entry name" value="ACP-like"/>
    <property type="match status" value="1"/>
</dbReference>
<dbReference type="Proteomes" id="UP001379533">
    <property type="component" value="Chromosome"/>
</dbReference>
<dbReference type="InterPro" id="IPR036736">
    <property type="entry name" value="ACP-like_sf"/>
</dbReference>
<dbReference type="PROSITE" id="PS50075">
    <property type="entry name" value="CARRIER"/>
    <property type="match status" value="1"/>
</dbReference>
<sequence length="107" mass="11488">MLRVFMAESTIRTQIKQLIVRELNLEGKDPASIQDEAPLFGEGLGLDSLDALQLAMSIEETFGVRIPEGDEARPIFRSVASLAEYIVRSQAAQDGVSGGDPSAIPAT</sequence>
<dbReference type="InterPro" id="IPR009081">
    <property type="entry name" value="PP-bd_ACP"/>
</dbReference>
<dbReference type="NCBIfam" id="NF006617">
    <property type="entry name" value="PRK09184.1"/>
    <property type="match status" value="1"/>
</dbReference>
<accession>A0ABZ2KLY4</accession>
<protein>
    <submittedName>
        <fullName evidence="4">Phosphopantetheine-binding protein</fullName>
    </submittedName>
</protein>
<evidence type="ECO:0000313" key="5">
    <source>
        <dbReference type="Proteomes" id="UP001379533"/>
    </source>
</evidence>
<dbReference type="PROSITE" id="PS00012">
    <property type="entry name" value="PHOSPHOPANTETHEINE"/>
    <property type="match status" value="1"/>
</dbReference>
<name>A0ABZ2KLY4_9BACT</name>
<evidence type="ECO:0000256" key="2">
    <source>
        <dbReference type="ARBA" id="ARBA00022553"/>
    </source>
</evidence>
<keyword evidence="2" id="KW-0597">Phosphoprotein</keyword>
<proteinExistence type="predicted"/>
<keyword evidence="1" id="KW-0596">Phosphopantetheine</keyword>
<dbReference type="EMBL" id="CP089982">
    <property type="protein sequence ID" value="WXA99678.1"/>
    <property type="molecule type" value="Genomic_DNA"/>
</dbReference>
<keyword evidence="5" id="KW-1185">Reference proteome</keyword>
<gene>
    <name evidence="4" type="ORF">LZC95_23035</name>
</gene>
<reference evidence="4 5" key="1">
    <citation type="submission" date="2021-12" db="EMBL/GenBank/DDBJ databases">
        <title>Discovery of the Pendulisporaceae a myxobacterial family with distinct sporulation behavior and unique specialized metabolism.</title>
        <authorList>
            <person name="Garcia R."/>
            <person name="Popoff A."/>
            <person name="Bader C.D."/>
            <person name="Loehr J."/>
            <person name="Walesch S."/>
            <person name="Walt C."/>
            <person name="Boldt J."/>
            <person name="Bunk B."/>
            <person name="Haeckl F.J.F.P.J."/>
            <person name="Gunesch A.P."/>
            <person name="Birkelbach J."/>
            <person name="Nuebel U."/>
            <person name="Pietschmann T."/>
            <person name="Bach T."/>
            <person name="Mueller R."/>
        </authorList>
    </citation>
    <scope>NUCLEOTIDE SEQUENCE [LARGE SCALE GENOMIC DNA]</scope>
    <source>
        <strain evidence="4 5">MSr12523</strain>
    </source>
</reference>
<dbReference type="RefSeq" id="WP_394850319.1">
    <property type="nucleotide sequence ID" value="NZ_CP089982.1"/>
</dbReference>
<evidence type="ECO:0000259" key="3">
    <source>
        <dbReference type="PROSITE" id="PS50075"/>
    </source>
</evidence>
<dbReference type="Gene3D" id="1.10.1200.10">
    <property type="entry name" value="ACP-like"/>
    <property type="match status" value="1"/>
</dbReference>
<feature type="domain" description="Carrier" evidence="3">
    <location>
        <begin position="9"/>
        <end position="90"/>
    </location>
</feature>
<evidence type="ECO:0000313" key="4">
    <source>
        <dbReference type="EMBL" id="WXA99678.1"/>
    </source>
</evidence>
<dbReference type="InterPro" id="IPR006162">
    <property type="entry name" value="Ppantetheine_attach_site"/>
</dbReference>
<dbReference type="Pfam" id="PF00550">
    <property type="entry name" value="PP-binding"/>
    <property type="match status" value="1"/>
</dbReference>
<organism evidence="4 5">
    <name type="scientific">Pendulispora brunnea</name>
    <dbReference type="NCBI Taxonomy" id="2905690"/>
    <lineage>
        <taxon>Bacteria</taxon>
        <taxon>Pseudomonadati</taxon>
        <taxon>Myxococcota</taxon>
        <taxon>Myxococcia</taxon>
        <taxon>Myxococcales</taxon>
        <taxon>Sorangiineae</taxon>
        <taxon>Pendulisporaceae</taxon>
        <taxon>Pendulispora</taxon>
    </lineage>
</organism>